<name>A0ABQ4S0H6_9HYPH</name>
<reference evidence="2" key="1">
    <citation type="journal article" date="2021" name="Front. Microbiol.">
        <title>Comprehensive Comparative Genomics and Phenotyping of Methylobacterium Species.</title>
        <authorList>
            <person name="Alessa O."/>
            <person name="Ogura Y."/>
            <person name="Fujitani Y."/>
            <person name="Takami H."/>
            <person name="Hayashi T."/>
            <person name="Sahin N."/>
            <person name="Tani A."/>
        </authorList>
    </citation>
    <scope>NUCLEOTIDE SEQUENCE</scope>
    <source>
        <strain evidence="2">DSM 19015</strain>
    </source>
</reference>
<reference evidence="2" key="2">
    <citation type="submission" date="2021-08" db="EMBL/GenBank/DDBJ databases">
        <authorList>
            <person name="Tani A."/>
            <person name="Ola A."/>
            <person name="Ogura Y."/>
            <person name="Katsura K."/>
            <person name="Hayashi T."/>
        </authorList>
    </citation>
    <scope>NUCLEOTIDE SEQUENCE</scope>
    <source>
        <strain evidence="2">DSM 19015</strain>
    </source>
</reference>
<dbReference type="Pfam" id="PF21834">
    <property type="entry name" value="DUF6894"/>
    <property type="match status" value="1"/>
</dbReference>
<dbReference type="RefSeq" id="WP_238245701.1">
    <property type="nucleotide sequence ID" value="NZ_BPQP01000064.1"/>
</dbReference>
<comment type="caution">
    <text evidence="2">The sequence shown here is derived from an EMBL/GenBank/DDBJ whole genome shotgun (WGS) entry which is preliminary data.</text>
</comment>
<accession>A0ABQ4S0H6</accession>
<evidence type="ECO:0000313" key="3">
    <source>
        <dbReference type="Proteomes" id="UP001055125"/>
    </source>
</evidence>
<sequence length="84" mass="9645">MPRYFFNVHDGRSKLDTEGTELPDWQTARREAVRLASGILRDEADRLSFGEEWRLEVTDSRGLILFQLDFCFTEAAAVRSYASG</sequence>
<keyword evidence="3" id="KW-1185">Reference proteome</keyword>
<evidence type="ECO:0000259" key="1">
    <source>
        <dbReference type="Pfam" id="PF21834"/>
    </source>
</evidence>
<dbReference type="Proteomes" id="UP001055125">
    <property type="component" value="Unassembled WGS sequence"/>
</dbReference>
<feature type="domain" description="DUF6894" evidence="1">
    <location>
        <begin position="3"/>
        <end position="70"/>
    </location>
</feature>
<gene>
    <name evidence="2" type="ORF">OCOJLMKI_3829</name>
</gene>
<organism evidence="2 3">
    <name type="scientific">Methylobacterium iners</name>
    <dbReference type="NCBI Taxonomy" id="418707"/>
    <lineage>
        <taxon>Bacteria</taxon>
        <taxon>Pseudomonadati</taxon>
        <taxon>Pseudomonadota</taxon>
        <taxon>Alphaproteobacteria</taxon>
        <taxon>Hyphomicrobiales</taxon>
        <taxon>Methylobacteriaceae</taxon>
        <taxon>Methylobacterium</taxon>
    </lineage>
</organism>
<proteinExistence type="predicted"/>
<dbReference type="EMBL" id="BPQP01000064">
    <property type="protein sequence ID" value="GJD96606.1"/>
    <property type="molecule type" value="Genomic_DNA"/>
</dbReference>
<evidence type="ECO:0000313" key="2">
    <source>
        <dbReference type="EMBL" id="GJD96606.1"/>
    </source>
</evidence>
<protein>
    <recommendedName>
        <fullName evidence="1">DUF6894 domain-containing protein</fullName>
    </recommendedName>
</protein>
<dbReference type="InterPro" id="IPR054189">
    <property type="entry name" value="DUF6894"/>
</dbReference>